<dbReference type="GO" id="GO:0006412">
    <property type="term" value="P:translation"/>
    <property type="evidence" value="ECO:0007669"/>
    <property type="project" value="UniProtKB-UniRule"/>
</dbReference>
<feature type="binding site" evidence="6">
    <location>
        <position position="132"/>
    </location>
    <ligand>
        <name>Fe cation</name>
        <dbReference type="ChEBI" id="CHEBI:24875"/>
    </ligand>
</feature>
<dbReference type="CDD" id="cd00487">
    <property type="entry name" value="Pep_deformylase"/>
    <property type="match status" value="1"/>
</dbReference>
<dbReference type="NCBIfam" id="NF001159">
    <property type="entry name" value="PRK00150.1-3"/>
    <property type="match status" value="1"/>
</dbReference>
<evidence type="ECO:0000256" key="3">
    <source>
        <dbReference type="ARBA" id="ARBA00022801"/>
    </source>
</evidence>
<dbReference type="PANTHER" id="PTHR10458">
    <property type="entry name" value="PEPTIDE DEFORMYLASE"/>
    <property type="match status" value="1"/>
</dbReference>
<dbReference type="PRINTS" id="PR01576">
    <property type="entry name" value="PDEFORMYLASE"/>
</dbReference>
<proteinExistence type="inferred from homology"/>
<feature type="compositionally biased region" description="Basic and acidic residues" evidence="7">
    <location>
        <begin position="174"/>
        <end position="188"/>
    </location>
</feature>
<comment type="cofactor">
    <cofactor evidence="6">
        <name>Fe(2+)</name>
        <dbReference type="ChEBI" id="CHEBI:29033"/>
    </cofactor>
    <text evidence="6">Binds 1 Fe(2+) ion.</text>
</comment>
<comment type="catalytic activity">
    <reaction evidence="6">
        <text>N-terminal N-formyl-L-methionyl-[peptide] + H2O = N-terminal L-methionyl-[peptide] + formate</text>
        <dbReference type="Rhea" id="RHEA:24420"/>
        <dbReference type="Rhea" id="RHEA-COMP:10639"/>
        <dbReference type="Rhea" id="RHEA-COMP:10640"/>
        <dbReference type="ChEBI" id="CHEBI:15377"/>
        <dbReference type="ChEBI" id="CHEBI:15740"/>
        <dbReference type="ChEBI" id="CHEBI:49298"/>
        <dbReference type="ChEBI" id="CHEBI:64731"/>
        <dbReference type="EC" id="3.5.1.88"/>
    </reaction>
</comment>
<feature type="binding site" evidence="6">
    <location>
        <position position="90"/>
    </location>
    <ligand>
        <name>Fe cation</name>
        <dbReference type="ChEBI" id="CHEBI:24875"/>
    </ligand>
</feature>
<dbReference type="FunFam" id="3.90.45.10:FF:000005">
    <property type="entry name" value="Peptide deformylase"/>
    <property type="match status" value="1"/>
</dbReference>
<dbReference type="HAMAP" id="MF_00163">
    <property type="entry name" value="Pep_deformylase"/>
    <property type="match status" value="1"/>
</dbReference>
<evidence type="ECO:0000256" key="5">
    <source>
        <dbReference type="ARBA" id="ARBA00023004"/>
    </source>
</evidence>
<dbReference type="SUPFAM" id="SSF56420">
    <property type="entry name" value="Peptide deformylase"/>
    <property type="match status" value="1"/>
</dbReference>
<keyword evidence="5 6" id="KW-0408">Iron</keyword>
<name>A0A433XQ96_9BACL</name>
<dbReference type="EMBL" id="RZNX01000001">
    <property type="protein sequence ID" value="RUT36250.1"/>
    <property type="molecule type" value="Genomic_DNA"/>
</dbReference>
<reference evidence="8 9" key="1">
    <citation type="submission" date="2018-12" db="EMBL/GenBank/DDBJ databases">
        <authorList>
            <person name="Sun L."/>
            <person name="Chen Z."/>
        </authorList>
    </citation>
    <scope>NUCLEOTIDE SEQUENCE [LARGE SCALE GENOMIC DNA]</scope>
    <source>
        <strain evidence="8 9">3-5-3</strain>
    </source>
</reference>
<dbReference type="NCBIfam" id="TIGR00079">
    <property type="entry name" value="pept_deformyl"/>
    <property type="match status" value="1"/>
</dbReference>
<comment type="caution">
    <text evidence="8">The sequence shown here is derived from an EMBL/GenBank/DDBJ whole genome shotgun (WGS) entry which is preliminary data.</text>
</comment>
<dbReference type="Pfam" id="PF01327">
    <property type="entry name" value="Pep_deformylase"/>
    <property type="match status" value="1"/>
</dbReference>
<dbReference type="EC" id="3.5.1.88" evidence="6"/>
<dbReference type="OrthoDB" id="9784988at2"/>
<dbReference type="Gene3D" id="3.90.45.10">
    <property type="entry name" value="Peptide deformylase"/>
    <property type="match status" value="1"/>
</dbReference>
<evidence type="ECO:0000313" key="9">
    <source>
        <dbReference type="Proteomes" id="UP000272464"/>
    </source>
</evidence>
<feature type="binding site" evidence="6">
    <location>
        <position position="136"/>
    </location>
    <ligand>
        <name>Fe cation</name>
        <dbReference type="ChEBI" id="CHEBI:24875"/>
    </ligand>
</feature>
<dbReference type="InterPro" id="IPR036821">
    <property type="entry name" value="Peptide_deformylase_sf"/>
</dbReference>
<feature type="active site" evidence="6">
    <location>
        <position position="133"/>
    </location>
</feature>
<evidence type="ECO:0000256" key="4">
    <source>
        <dbReference type="ARBA" id="ARBA00022917"/>
    </source>
</evidence>
<evidence type="ECO:0000256" key="1">
    <source>
        <dbReference type="ARBA" id="ARBA00010759"/>
    </source>
</evidence>
<organism evidence="8 9">
    <name type="scientific">Paenibacillus zeisoli</name>
    <dbReference type="NCBI Taxonomy" id="2496267"/>
    <lineage>
        <taxon>Bacteria</taxon>
        <taxon>Bacillati</taxon>
        <taxon>Bacillota</taxon>
        <taxon>Bacilli</taxon>
        <taxon>Bacillales</taxon>
        <taxon>Paenibacillaceae</taxon>
        <taxon>Paenibacillus</taxon>
    </lineage>
</organism>
<dbReference type="InterPro" id="IPR023635">
    <property type="entry name" value="Peptide_deformylase"/>
</dbReference>
<dbReference type="RefSeq" id="WP_127197944.1">
    <property type="nucleotide sequence ID" value="NZ_RZNX01000001.1"/>
</dbReference>
<dbReference type="Proteomes" id="UP000272464">
    <property type="component" value="Unassembled WGS sequence"/>
</dbReference>
<sequence length="188" mass="20961">MAIREIVLEPNEVLHQVAEEVKQITPAIRKLLTDMADTMYEAEGVGLAAPQVGVLKRIIVIDVGDDNGLIEMINPVIVASEGEQFGPEGCLSIPGYRGDVRRANQVTVTGFDRKGKEITITGTELLARAFQHEIDHLNGILYTELAENYYEIPPEEEEGFEQEQAHEQAQAQEHVQKTEAQKPNQEKE</sequence>
<evidence type="ECO:0000256" key="6">
    <source>
        <dbReference type="HAMAP-Rule" id="MF_00163"/>
    </source>
</evidence>
<evidence type="ECO:0000256" key="7">
    <source>
        <dbReference type="SAM" id="MobiDB-lite"/>
    </source>
</evidence>
<keyword evidence="4 6" id="KW-0648">Protein biosynthesis</keyword>
<accession>A0A433XQ96</accession>
<keyword evidence="9" id="KW-1185">Reference proteome</keyword>
<evidence type="ECO:0000313" key="8">
    <source>
        <dbReference type="EMBL" id="RUT36250.1"/>
    </source>
</evidence>
<dbReference type="GO" id="GO:0046872">
    <property type="term" value="F:metal ion binding"/>
    <property type="evidence" value="ECO:0007669"/>
    <property type="project" value="UniProtKB-KW"/>
</dbReference>
<keyword evidence="2 6" id="KW-0479">Metal-binding</keyword>
<keyword evidence="3 6" id="KW-0378">Hydrolase</keyword>
<evidence type="ECO:0000256" key="2">
    <source>
        <dbReference type="ARBA" id="ARBA00022723"/>
    </source>
</evidence>
<protein>
    <recommendedName>
        <fullName evidence="6">Peptide deformylase</fullName>
        <shortName evidence="6">PDF</shortName>
        <ecNumber evidence="6">3.5.1.88</ecNumber>
    </recommendedName>
    <alternativeName>
        <fullName evidence="6">Polypeptide deformylase</fullName>
    </alternativeName>
</protein>
<comment type="similarity">
    <text evidence="1 6">Belongs to the polypeptide deformylase family.</text>
</comment>
<feature type="region of interest" description="Disordered" evidence="7">
    <location>
        <begin position="152"/>
        <end position="188"/>
    </location>
</feature>
<dbReference type="PANTHER" id="PTHR10458:SF22">
    <property type="entry name" value="PEPTIDE DEFORMYLASE"/>
    <property type="match status" value="1"/>
</dbReference>
<comment type="function">
    <text evidence="6">Removes the formyl group from the N-terminal Met of newly synthesized proteins. Requires at least a dipeptide for an efficient rate of reaction. N-terminal L-methionine is a prerequisite for activity but the enzyme has broad specificity at other positions.</text>
</comment>
<dbReference type="AlphaFoldDB" id="A0A433XQ96"/>
<gene>
    <name evidence="6 8" type="primary">def</name>
    <name evidence="8" type="ORF">EJP77_04480</name>
</gene>
<dbReference type="GO" id="GO:0042586">
    <property type="term" value="F:peptide deformylase activity"/>
    <property type="evidence" value="ECO:0007669"/>
    <property type="project" value="UniProtKB-UniRule"/>
</dbReference>